<evidence type="ECO:0000313" key="2">
    <source>
        <dbReference type="EMBL" id="DAE09825.1"/>
    </source>
</evidence>
<feature type="domain" description="Phage-like element PBSX protein XkdF" evidence="1">
    <location>
        <begin position="27"/>
        <end position="145"/>
    </location>
</feature>
<sequence>MKTFQDYFDYERKPPNKVQKKNNKFKIAKKDDEKMLAFGWANVSITVDGEVVEDYQEDIVEPEELEQAAYTFVELYREGGEMHERGGAAVLVESVVFTEEKLRAMEIPEGTVPIGWWIGFKVTDPDVWEKVKDGTYSMFSIEGEAIREEVTE</sequence>
<keyword evidence="2" id="KW-0645">Protease</keyword>
<dbReference type="GO" id="GO:0008233">
    <property type="term" value="F:peptidase activity"/>
    <property type="evidence" value="ECO:0007669"/>
    <property type="project" value="UniProtKB-KW"/>
</dbReference>
<dbReference type="GO" id="GO:0006508">
    <property type="term" value="P:proteolysis"/>
    <property type="evidence" value="ECO:0007669"/>
    <property type="project" value="UniProtKB-KW"/>
</dbReference>
<reference evidence="2" key="1">
    <citation type="journal article" date="2021" name="Proc. Natl. Acad. Sci. U.S.A.">
        <title>A Catalog of Tens of Thousands of Viruses from Human Metagenomes Reveals Hidden Associations with Chronic Diseases.</title>
        <authorList>
            <person name="Tisza M.J."/>
            <person name="Buck C.B."/>
        </authorList>
    </citation>
    <scope>NUCLEOTIDE SEQUENCE</scope>
    <source>
        <strain evidence="2">Ctdjo3</strain>
    </source>
</reference>
<accession>A0A8S5PTJ1</accession>
<evidence type="ECO:0000259" key="1">
    <source>
        <dbReference type="Pfam" id="PF14550"/>
    </source>
</evidence>
<protein>
    <submittedName>
        <fullName evidence="2">Serine protease</fullName>
    </submittedName>
</protein>
<dbReference type="Pfam" id="PF14550">
    <property type="entry name" value="Peptidase_S78_2"/>
    <property type="match status" value="1"/>
</dbReference>
<keyword evidence="2" id="KW-0378">Hydrolase</keyword>
<name>A0A8S5PTJ1_9CAUD</name>
<dbReference type="InterPro" id="IPR027924">
    <property type="entry name" value="XkdF"/>
</dbReference>
<organism evidence="2">
    <name type="scientific">Siphoviridae sp. ctdjo3</name>
    <dbReference type="NCBI Taxonomy" id="2825583"/>
    <lineage>
        <taxon>Viruses</taxon>
        <taxon>Duplodnaviria</taxon>
        <taxon>Heunggongvirae</taxon>
        <taxon>Uroviricota</taxon>
        <taxon>Caudoviricetes</taxon>
    </lineage>
</organism>
<proteinExistence type="predicted"/>
<dbReference type="EMBL" id="BK015495">
    <property type="protein sequence ID" value="DAE09825.1"/>
    <property type="molecule type" value="Genomic_DNA"/>
</dbReference>